<proteinExistence type="predicted"/>
<accession>A0ABQ8RKR7</accession>
<dbReference type="Proteomes" id="UP001152024">
    <property type="component" value="Unassembled WGS sequence"/>
</dbReference>
<evidence type="ECO:0000313" key="1">
    <source>
        <dbReference type="EMBL" id="KAJ4137335.1"/>
    </source>
</evidence>
<evidence type="ECO:0000313" key="2">
    <source>
        <dbReference type="Proteomes" id="UP001152024"/>
    </source>
</evidence>
<sequence length="152" mass="15987">MANLSIPLAHISVDEYLADGLGNGTQATPTVTTKDPLGTDVCPSLMGKNNSARSLGRAAVSSPVGHVSSPASHEETPIHTPRPLARDLIAHSHPSLPQELQILSRLLSRFGTCAPIHLTPDSTPRPPCCPGGTQVGAVLLHVVILLNMFRVE</sequence>
<comment type="caution">
    <text evidence="1">The sequence shown here is derived from an EMBL/GenBank/DDBJ whole genome shotgun (WGS) entry which is preliminary data.</text>
</comment>
<keyword evidence="2" id="KW-1185">Reference proteome</keyword>
<name>A0ABQ8RKR7_FUSEQ</name>
<reference evidence="1" key="1">
    <citation type="submission" date="2022-09" db="EMBL/GenBank/DDBJ databases">
        <title>Fusarium specimens isolated from Avocado Roots.</title>
        <authorList>
            <person name="Stajich J."/>
            <person name="Roper C."/>
            <person name="Heimlech-Rivalta G."/>
        </authorList>
    </citation>
    <scope>NUCLEOTIDE SEQUENCE</scope>
    <source>
        <strain evidence="1">CF00095</strain>
    </source>
</reference>
<protein>
    <submittedName>
        <fullName evidence="1">Uncharacterized protein</fullName>
    </submittedName>
</protein>
<dbReference type="EMBL" id="JAOQBH010000004">
    <property type="protein sequence ID" value="KAJ4137335.1"/>
    <property type="molecule type" value="Genomic_DNA"/>
</dbReference>
<gene>
    <name evidence="1" type="ORF">NW768_002919</name>
</gene>
<organism evidence="1 2">
    <name type="scientific">Fusarium equiseti</name>
    <name type="common">Fusarium scirpi</name>
    <dbReference type="NCBI Taxonomy" id="61235"/>
    <lineage>
        <taxon>Eukaryota</taxon>
        <taxon>Fungi</taxon>
        <taxon>Dikarya</taxon>
        <taxon>Ascomycota</taxon>
        <taxon>Pezizomycotina</taxon>
        <taxon>Sordariomycetes</taxon>
        <taxon>Hypocreomycetidae</taxon>
        <taxon>Hypocreales</taxon>
        <taxon>Nectriaceae</taxon>
        <taxon>Fusarium</taxon>
        <taxon>Fusarium incarnatum-equiseti species complex</taxon>
    </lineage>
</organism>